<accession>A0A8X7X9V0</accession>
<dbReference type="InterPro" id="IPR016024">
    <property type="entry name" value="ARM-type_fold"/>
</dbReference>
<dbReference type="EMBL" id="JAATIS010002524">
    <property type="protein sequence ID" value="KAG2465135.1"/>
    <property type="molecule type" value="Genomic_DNA"/>
</dbReference>
<name>A0A8X7X9V0_POLSE</name>
<comment type="caution">
    <text evidence="2">The sequence shown here is derived from an EMBL/GenBank/DDBJ whole genome shotgun (WGS) entry which is preliminary data.</text>
</comment>
<keyword evidence="2" id="KW-0808">Transferase</keyword>
<dbReference type="PANTHER" id="PTHR46240">
    <property type="entry name" value="SER/THR PROTEIN KINASE ULK4"/>
    <property type="match status" value="1"/>
</dbReference>
<feature type="non-terminal residue" evidence="2">
    <location>
        <position position="384"/>
    </location>
</feature>
<dbReference type="AlphaFoldDB" id="A0A8X7X9V0"/>
<organism evidence="2 3">
    <name type="scientific">Polypterus senegalus</name>
    <name type="common">Senegal bichir</name>
    <dbReference type="NCBI Taxonomy" id="55291"/>
    <lineage>
        <taxon>Eukaryota</taxon>
        <taxon>Metazoa</taxon>
        <taxon>Chordata</taxon>
        <taxon>Craniata</taxon>
        <taxon>Vertebrata</taxon>
        <taxon>Euteleostomi</taxon>
        <taxon>Actinopterygii</taxon>
        <taxon>Polypteriformes</taxon>
        <taxon>Polypteridae</taxon>
        <taxon>Polypterus</taxon>
    </lineage>
</organism>
<evidence type="ECO:0000313" key="2">
    <source>
        <dbReference type="EMBL" id="KAG2465135.1"/>
    </source>
</evidence>
<dbReference type="Pfam" id="PF23606">
    <property type="entry name" value="HEAT_ULK4"/>
    <property type="match status" value="1"/>
</dbReference>
<evidence type="ECO:0000259" key="1">
    <source>
        <dbReference type="Pfam" id="PF23606"/>
    </source>
</evidence>
<dbReference type="InterPro" id="IPR056981">
    <property type="entry name" value="HEAT_ULK4_RUNKEL"/>
</dbReference>
<gene>
    <name evidence="2" type="primary">Ulk4_0</name>
    <name evidence="2" type="ORF">GTO96_0009207</name>
</gene>
<dbReference type="Proteomes" id="UP000886611">
    <property type="component" value="Unassembled WGS sequence"/>
</dbReference>
<keyword evidence="2" id="KW-0418">Kinase</keyword>
<dbReference type="InterPro" id="IPR045906">
    <property type="entry name" value="ULK4"/>
</dbReference>
<protein>
    <submittedName>
        <fullName evidence="2">ULK4 kinase</fullName>
    </submittedName>
</protein>
<keyword evidence="3" id="KW-1185">Reference proteome</keyword>
<feature type="non-terminal residue" evidence="2">
    <location>
        <position position="1"/>
    </location>
</feature>
<proteinExistence type="predicted"/>
<dbReference type="GO" id="GO:0016301">
    <property type="term" value="F:kinase activity"/>
    <property type="evidence" value="ECO:0007669"/>
    <property type="project" value="UniProtKB-KW"/>
</dbReference>
<dbReference type="PANTHER" id="PTHR46240:SF1">
    <property type="entry name" value="SERINE_THREONINE-PROTEIN KINASE ULK4"/>
    <property type="match status" value="1"/>
</dbReference>
<reference evidence="2 3" key="1">
    <citation type="journal article" date="2021" name="Cell">
        <title>Tracing the genetic footprints of vertebrate landing in non-teleost ray-finned fishes.</title>
        <authorList>
            <person name="Bi X."/>
            <person name="Wang K."/>
            <person name="Yang L."/>
            <person name="Pan H."/>
            <person name="Jiang H."/>
            <person name="Wei Q."/>
            <person name="Fang M."/>
            <person name="Yu H."/>
            <person name="Zhu C."/>
            <person name="Cai Y."/>
            <person name="He Y."/>
            <person name="Gan X."/>
            <person name="Zeng H."/>
            <person name="Yu D."/>
            <person name="Zhu Y."/>
            <person name="Jiang H."/>
            <person name="Qiu Q."/>
            <person name="Yang H."/>
            <person name="Zhang Y.E."/>
            <person name="Wang W."/>
            <person name="Zhu M."/>
            <person name="He S."/>
            <person name="Zhang G."/>
        </authorList>
    </citation>
    <scope>NUCLEOTIDE SEQUENCE [LARGE SCALE GENOMIC DNA]</scope>
    <source>
        <strain evidence="2">Bchr_013</strain>
    </source>
</reference>
<evidence type="ECO:0000313" key="3">
    <source>
        <dbReference type="Proteomes" id="UP000886611"/>
    </source>
</evidence>
<feature type="domain" description="Serine/threonine-protein kinase ULK4/RUNKEL HEAT repeats" evidence="1">
    <location>
        <begin position="42"/>
        <end position="120"/>
    </location>
</feature>
<dbReference type="SUPFAM" id="SSF48371">
    <property type="entry name" value="ARM repeat"/>
    <property type="match status" value="1"/>
</dbReference>
<sequence length="384" mass="42747">MLGRTVREDGKDDVMARAEVPYCGQPSAMAEGGLFSYEEAEGEMEWRVFSLRLLSEITVLLVNQDTVEKGENQNPNSQLVALISESLIPQYSSLLLDQDPVPVYALKLLVALTEGSTPIIRVHIIIAACCTVNTAAAEKRFLRDAILRQEKACLHCCLGNTRAYGLHKTRPYRFPSNAVGLVDHVCNIFIEASVLYLEGENKSNMKNGSSLLLPLLDIMHYLLKHTSAIVRLALQAQKSDAGGDTQDAEDLLLINKPLTDLISLLIQLLTSDDTEVYEGAIQCLSLLVQLYGGDNPASMSPENVQCFTEALQTQQDPKHLKLLLRIIKRLLPSVLNLLSLLVVSSEPKRQRKTLTIQEKVQLLDMLQEGKRYADVTRHYKFTCV</sequence>